<feature type="transmembrane region" description="Helical" evidence="1">
    <location>
        <begin position="40"/>
        <end position="58"/>
    </location>
</feature>
<sequence>MIELAGLLLVILGAGGLINRLAGASDPGWFVQLRVLPPQLHLGASVVLLLVGAGLLFLQQARKHSRDRSR</sequence>
<reference evidence="3" key="1">
    <citation type="submission" date="2016-10" db="EMBL/GenBank/DDBJ databases">
        <authorList>
            <person name="Varghese N."/>
            <person name="Submissions S."/>
        </authorList>
    </citation>
    <scope>NUCLEOTIDE SEQUENCE [LARGE SCALE GENOMIC DNA]</scope>
    <source>
        <strain evidence="3">DSM 44993</strain>
    </source>
</reference>
<keyword evidence="1" id="KW-1133">Transmembrane helix</keyword>
<dbReference type="STRING" id="394193.SAMN04489732_106389"/>
<dbReference type="AlphaFoldDB" id="A0A1H8X7D9"/>
<keyword evidence="1" id="KW-0812">Transmembrane</keyword>
<keyword evidence="1" id="KW-0472">Membrane</keyword>
<dbReference type="EMBL" id="FOEF01000006">
    <property type="protein sequence ID" value="SEP35840.1"/>
    <property type="molecule type" value="Genomic_DNA"/>
</dbReference>
<accession>A0A1H8X7D9</accession>
<proteinExistence type="predicted"/>
<evidence type="ECO:0000313" key="3">
    <source>
        <dbReference type="Proteomes" id="UP000198582"/>
    </source>
</evidence>
<name>A0A1H8X7D9_9PSEU</name>
<keyword evidence="3" id="KW-1185">Reference proteome</keyword>
<protein>
    <submittedName>
        <fullName evidence="2">Uncharacterized protein</fullName>
    </submittedName>
</protein>
<gene>
    <name evidence="2" type="ORF">SAMN04489732_106389</name>
</gene>
<dbReference type="RefSeq" id="WP_091617874.1">
    <property type="nucleotide sequence ID" value="NZ_FOEF01000006.1"/>
</dbReference>
<organism evidence="2 3">
    <name type="scientific">Amycolatopsis saalfeldensis</name>
    <dbReference type="NCBI Taxonomy" id="394193"/>
    <lineage>
        <taxon>Bacteria</taxon>
        <taxon>Bacillati</taxon>
        <taxon>Actinomycetota</taxon>
        <taxon>Actinomycetes</taxon>
        <taxon>Pseudonocardiales</taxon>
        <taxon>Pseudonocardiaceae</taxon>
        <taxon>Amycolatopsis</taxon>
    </lineage>
</organism>
<evidence type="ECO:0000313" key="2">
    <source>
        <dbReference type="EMBL" id="SEP35840.1"/>
    </source>
</evidence>
<evidence type="ECO:0000256" key="1">
    <source>
        <dbReference type="SAM" id="Phobius"/>
    </source>
</evidence>
<dbReference type="Proteomes" id="UP000198582">
    <property type="component" value="Unassembled WGS sequence"/>
</dbReference>